<evidence type="ECO:0000313" key="1">
    <source>
        <dbReference type="EMBL" id="TRD15603.1"/>
    </source>
</evidence>
<dbReference type="InterPro" id="IPR050155">
    <property type="entry name" value="HAD-like_hydrolase_sf"/>
</dbReference>
<name>A0A547PN77_9RHOB</name>
<dbReference type="OrthoDB" id="9793014at2"/>
<gene>
    <name evidence="1" type="ORF">FEV53_15740</name>
</gene>
<dbReference type="PANTHER" id="PTHR43434">
    <property type="entry name" value="PHOSPHOGLYCOLATE PHOSPHATASE"/>
    <property type="match status" value="1"/>
</dbReference>
<organism evidence="1 2">
    <name type="scientific">Palleronia caenipelagi</name>
    <dbReference type="NCBI Taxonomy" id="2489174"/>
    <lineage>
        <taxon>Bacteria</taxon>
        <taxon>Pseudomonadati</taxon>
        <taxon>Pseudomonadota</taxon>
        <taxon>Alphaproteobacteria</taxon>
        <taxon>Rhodobacterales</taxon>
        <taxon>Roseobacteraceae</taxon>
        <taxon>Palleronia</taxon>
    </lineage>
</organism>
<dbReference type="InterPro" id="IPR023198">
    <property type="entry name" value="PGP-like_dom2"/>
</dbReference>
<dbReference type="GO" id="GO:0004713">
    <property type="term" value="F:protein tyrosine kinase activity"/>
    <property type="evidence" value="ECO:0007669"/>
    <property type="project" value="TreeGrafter"/>
</dbReference>
<dbReference type="Proteomes" id="UP000318590">
    <property type="component" value="Unassembled WGS sequence"/>
</dbReference>
<reference evidence="1 2" key="1">
    <citation type="submission" date="2019-06" db="EMBL/GenBank/DDBJ databases">
        <title>Paenimaribius caenipelagi gen. nov., sp. nov., isolated from a tidal flat.</title>
        <authorList>
            <person name="Yoon J.-H."/>
        </authorList>
    </citation>
    <scope>NUCLEOTIDE SEQUENCE [LARGE SCALE GENOMIC DNA]</scope>
    <source>
        <strain evidence="1 2">JBTF-M29</strain>
    </source>
</reference>
<evidence type="ECO:0000313" key="2">
    <source>
        <dbReference type="Proteomes" id="UP000318590"/>
    </source>
</evidence>
<accession>A0A547PN77</accession>
<dbReference type="InterPro" id="IPR041492">
    <property type="entry name" value="HAD_2"/>
</dbReference>
<dbReference type="SUPFAM" id="SSF56784">
    <property type="entry name" value="HAD-like"/>
    <property type="match status" value="1"/>
</dbReference>
<keyword evidence="2" id="KW-1185">Reference proteome</keyword>
<dbReference type="PANTHER" id="PTHR43434:SF20">
    <property type="entry name" value="5'-NUCLEOTIDASE"/>
    <property type="match status" value="1"/>
</dbReference>
<comment type="caution">
    <text evidence="1">The sequence shown here is derived from an EMBL/GenBank/DDBJ whole genome shotgun (WGS) entry which is preliminary data.</text>
</comment>
<dbReference type="InterPro" id="IPR023214">
    <property type="entry name" value="HAD_sf"/>
</dbReference>
<dbReference type="RefSeq" id="WP_142835749.1">
    <property type="nucleotide sequence ID" value="NZ_VFSV01000038.1"/>
</dbReference>
<keyword evidence="1" id="KW-0378">Hydrolase</keyword>
<dbReference type="Gene3D" id="3.40.50.1000">
    <property type="entry name" value="HAD superfamily/HAD-like"/>
    <property type="match status" value="1"/>
</dbReference>
<protein>
    <submittedName>
        <fullName evidence="1">HAD family hydrolase</fullName>
    </submittedName>
</protein>
<dbReference type="Pfam" id="PF13419">
    <property type="entry name" value="HAD_2"/>
    <property type="match status" value="1"/>
</dbReference>
<dbReference type="Gene3D" id="1.10.150.240">
    <property type="entry name" value="Putative phosphatase, domain 2"/>
    <property type="match status" value="1"/>
</dbReference>
<dbReference type="InterPro" id="IPR036412">
    <property type="entry name" value="HAD-like_sf"/>
</dbReference>
<dbReference type="EMBL" id="VFSV01000038">
    <property type="protein sequence ID" value="TRD15603.1"/>
    <property type="molecule type" value="Genomic_DNA"/>
</dbReference>
<dbReference type="AlphaFoldDB" id="A0A547PN77"/>
<proteinExistence type="predicted"/>
<dbReference type="GO" id="GO:0005829">
    <property type="term" value="C:cytosol"/>
    <property type="evidence" value="ECO:0007669"/>
    <property type="project" value="TreeGrafter"/>
</dbReference>
<sequence>MTSIQPTAEFILFDLDGTLVDPAPGITGSVQHALKTLGYDVPSSHDLNWVIGPPLRQSFAKLLANEELVEEAVELYRAAYRNGGILQAEPYACIFEALKVLKCRGYRLFLCTSKPLPFARRVIEHFGFAGYFDELYGAELDGRFDDKTELIAHILLSQGLKARQGCMVGDRSNDTLAARQNDMPSVGVTWGYGDQHELNGNGATALCERVEDLPDRISSVLKG</sequence>
<dbReference type="GO" id="GO:0016787">
    <property type="term" value="F:hydrolase activity"/>
    <property type="evidence" value="ECO:0007669"/>
    <property type="project" value="UniProtKB-KW"/>
</dbReference>